<dbReference type="AlphaFoldDB" id="A0A6G0XHR5"/>
<evidence type="ECO:0000313" key="3">
    <source>
        <dbReference type="Proteomes" id="UP000481153"/>
    </source>
</evidence>
<dbReference type="Pfam" id="PF01341">
    <property type="entry name" value="Glyco_hydro_6"/>
    <property type="match status" value="1"/>
</dbReference>
<dbReference type="Gene3D" id="3.20.20.40">
    <property type="entry name" value="1, 4-beta cellobiohydrolase"/>
    <property type="match status" value="1"/>
</dbReference>
<evidence type="ECO:0008006" key="4">
    <source>
        <dbReference type="Google" id="ProtNLM"/>
    </source>
</evidence>
<keyword evidence="1" id="KW-0472">Membrane</keyword>
<keyword evidence="1" id="KW-1133">Transmembrane helix</keyword>
<name>A0A6G0XHR5_9STRA</name>
<gene>
    <name evidence="2" type="ORF">Ae201684_004567</name>
</gene>
<organism evidence="2 3">
    <name type="scientific">Aphanomyces euteiches</name>
    <dbReference type="NCBI Taxonomy" id="100861"/>
    <lineage>
        <taxon>Eukaryota</taxon>
        <taxon>Sar</taxon>
        <taxon>Stramenopiles</taxon>
        <taxon>Oomycota</taxon>
        <taxon>Saprolegniomycetes</taxon>
        <taxon>Saprolegniales</taxon>
        <taxon>Verrucalvaceae</taxon>
        <taxon>Aphanomyces</taxon>
    </lineage>
</organism>
<dbReference type="GO" id="GO:0030245">
    <property type="term" value="P:cellulose catabolic process"/>
    <property type="evidence" value="ECO:0007669"/>
    <property type="project" value="InterPro"/>
</dbReference>
<dbReference type="PANTHER" id="PTHR34876:SF4">
    <property type="entry name" value="1,4-BETA-D-GLUCAN CELLOBIOHYDROLASE C-RELATED"/>
    <property type="match status" value="1"/>
</dbReference>
<dbReference type="PRINTS" id="PR00733">
    <property type="entry name" value="GLHYDRLASE6"/>
</dbReference>
<protein>
    <recommendedName>
        <fullName evidence="4">Glycoside hydrolase</fullName>
    </recommendedName>
</protein>
<evidence type="ECO:0000256" key="1">
    <source>
        <dbReference type="SAM" id="Phobius"/>
    </source>
</evidence>
<dbReference type="OrthoDB" id="64893at2759"/>
<keyword evidence="3" id="KW-1185">Reference proteome</keyword>
<feature type="transmembrane region" description="Helical" evidence="1">
    <location>
        <begin position="332"/>
        <end position="355"/>
    </location>
</feature>
<evidence type="ECO:0000313" key="2">
    <source>
        <dbReference type="EMBL" id="KAF0739865.1"/>
    </source>
</evidence>
<dbReference type="GO" id="GO:0004553">
    <property type="term" value="F:hydrolase activity, hydrolyzing O-glycosyl compounds"/>
    <property type="evidence" value="ECO:0007669"/>
    <property type="project" value="InterPro"/>
</dbReference>
<accession>A0A6G0XHR5</accession>
<dbReference type="Proteomes" id="UP000481153">
    <property type="component" value="Unassembled WGS sequence"/>
</dbReference>
<dbReference type="InterPro" id="IPR016288">
    <property type="entry name" value="Beta_cellobiohydrolase"/>
</dbReference>
<keyword evidence="1" id="KW-0812">Transmembrane</keyword>
<reference evidence="2 3" key="1">
    <citation type="submission" date="2019-07" db="EMBL/GenBank/DDBJ databases">
        <title>Genomics analysis of Aphanomyces spp. identifies a new class of oomycete effector associated with host adaptation.</title>
        <authorList>
            <person name="Gaulin E."/>
        </authorList>
    </citation>
    <scope>NUCLEOTIDE SEQUENCE [LARGE SCALE GENOMIC DNA]</scope>
    <source>
        <strain evidence="2 3">ATCC 201684</strain>
    </source>
</reference>
<sequence>MAQLCPGLAPVNFAQAKKDYADIAYAIQAVEAKPLATWYTDRSDYVSEATATLSACAPRNGRLDTLPVFVVYGLPNKDCLGNYSTGGTYANQNAADYQLFVSKLASLVGTQDVLYVLEPDAVGLLAESTTQCGWSNNYLPNLVTAVKVLTSSNPAAKLYVDVGWWIFKEDARVQRLVDIMTTLSKAGKVQGIALNTANFRSNDELFNWCKVFVNATAGSNYTCVFDTARNYHGASPTGEWCNAKTAGIGVPPTSQTGLKNVDYFLWLKTPGQSDGLCLGQSSDALIGPTAGDFFYKGFCMMFDNGYFVDKGGLAKTNKFSLDGNSTSGVSGAVIGIILGSIIAVALAVLGIGLWMKKKKGTKRAKKNHHHASTVTALQT</sequence>
<dbReference type="VEuPathDB" id="FungiDB:AeMF1_011860"/>
<comment type="caution">
    <text evidence="2">The sequence shown here is derived from an EMBL/GenBank/DDBJ whole genome shotgun (WGS) entry which is preliminary data.</text>
</comment>
<dbReference type="PANTHER" id="PTHR34876">
    <property type="match status" value="1"/>
</dbReference>
<dbReference type="EMBL" id="VJMJ01000058">
    <property type="protein sequence ID" value="KAF0739865.1"/>
    <property type="molecule type" value="Genomic_DNA"/>
</dbReference>
<proteinExistence type="predicted"/>
<dbReference type="SUPFAM" id="SSF51989">
    <property type="entry name" value="Glycosyl hydrolases family 6, cellulases"/>
    <property type="match status" value="1"/>
</dbReference>
<dbReference type="InterPro" id="IPR036434">
    <property type="entry name" value="Beta_cellobiohydrolase_sf"/>
</dbReference>